<feature type="binding site" evidence="6">
    <location>
        <position position="73"/>
    </location>
    <ligand>
        <name>(6R)-10-formyltetrahydrofolate</name>
        <dbReference type="ChEBI" id="CHEBI:195366"/>
    </ligand>
</feature>
<keyword evidence="9" id="KW-1185">Reference proteome</keyword>
<organism evidence="8 9">
    <name type="scientific">Caldalkalibacillus uzonensis</name>
    <dbReference type="NCBI Taxonomy" id="353224"/>
    <lineage>
        <taxon>Bacteria</taxon>
        <taxon>Bacillati</taxon>
        <taxon>Bacillota</taxon>
        <taxon>Bacilli</taxon>
        <taxon>Bacillales</taxon>
        <taxon>Bacillaceae</taxon>
        <taxon>Caldalkalibacillus</taxon>
    </lineage>
</organism>
<dbReference type="PANTHER" id="PTHR43369:SF2">
    <property type="entry name" value="PHOSPHORIBOSYLGLYCINAMIDE FORMYLTRANSFERASE"/>
    <property type="match status" value="1"/>
</dbReference>
<sequence>MKVMAMQAKRIAVFASGNGSNFEAIVDNWQRTQFTAGQVSLVVCNKPDAYVLTRAKQWSVPTFVCQPRNYSSKAAYEQAILQALETHEIDFIVLAGYMRLVGPTLLAPYEGRIVNLHPSLLPAFPGKDAIGQALAHGVRVSGITIHYVDEGMDTGPIIYQQAVALDPDETRESLTAKIQQVEHQAYPEIVKACVTEQVVLEGGKVKWRKQPFSVH</sequence>
<dbReference type="PANTHER" id="PTHR43369">
    <property type="entry name" value="PHOSPHORIBOSYLGLYCINAMIDE FORMYLTRANSFERASE"/>
    <property type="match status" value="1"/>
</dbReference>
<comment type="function">
    <text evidence="6">Catalyzes the transfer of a formyl group from 10-formyltetrahydrofolate to 5-phospho-ribosyl-glycinamide (GAR), producing 5-phospho-ribosyl-N-formylglycinamide (FGAR) and tetrahydrofolate.</text>
</comment>
<dbReference type="InterPro" id="IPR002376">
    <property type="entry name" value="Formyl_transf_N"/>
</dbReference>
<keyword evidence="3 6" id="KW-0658">Purine biosynthesis</keyword>
<evidence type="ECO:0000256" key="2">
    <source>
        <dbReference type="ARBA" id="ARBA00022679"/>
    </source>
</evidence>
<feature type="active site" description="Proton donor" evidence="6">
    <location>
        <position position="117"/>
    </location>
</feature>
<evidence type="ECO:0000256" key="6">
    <source>
        <dbReference type="HAMAP-Rule" id="MF_01930"/>
    </source>
</evidence>
<dbReference type="Gene3D" id="3.40.50.170">
    <property type="entry name" value="Formyl transferase, N-terminal domain"/>
    <property type="match status" value="1"/>
</dbReference>
<protein>
    <recommendedName>
        <fullName evidence="6">Phosphoribosylglycinamide formyltransferase</fullName>
        <ecNumber evidence="6">2.1.2.2</ecNumber>
    </recommendedName>
    <alternativeName>
        <fullName evidence="6">5'-phosphoribosylglycinamide transformylase</fullName>
    </alternativeName>
    <alternativeName>
        <fullName evidence="6">GAR transformylase</fullName>
        <shortName evidence="6">GART</shortName>
    </alternativeName>
</protein>
<feature type="binding site" evidence="6">
    <location>
        <begin position="19"/>
        <end position="21"/>
    </location>
    <ligand>
        <name>N(1)-(5-phospho-beta-D-ribosyl)glycinamide</name>
        <dbReference type="ChEBI" id="CHEBI:143788"/>
    </ligand>
</feature>
<comment type="similarity">
    <text evidence="4 6">Belongs to the GART family.</text>
</comment>
<dbReference type="PROSITE" id="PS00373">
    <property type="entry name" value="GART"/>
    <property type="match status" value="1"/>
</dbReference>
<evidence type="ECO:0000259" key="7">
    <source>
        <dbReference type="Pfam" id="PF00551"/>
    </source>
</evidence>
<evidence type="ECO:0000256" key="3">
    <source>
        <dbReference type="ARBA" id="ARBA00022755"/>
    </source>
</evidence>
<dbReference type="GO" id="GO:0004644">
    <property type="term" value="F:phosphoribosylglycinamide formyltransferase activity"/>
    <property type="evidence" value="ECO:0007669"/>
    <property type="project" value="UniProtKB-EC"/>
</dbReference>
<accession>A0ABU0CVK1</accession>
<dbReference type="SUPFAM" id="SSF53328">
    <property type="entry name" value="Formyltransferase"/>
    <property type="match status" value="1"/>
</dbReference>
<proteinExistence type="inferred from homology"/>
<comment type="caution">
    <text evidence="8">The sequence shown here is derived from an EMBL/GenBank/DDBJ whole genome shotgun (WGS) entry which is preliminary data.</text>
</comment>
<comment type="pathway">
    <text evidence="1 6">Purine metabolism; IMP biosynthesis via de novo pathway; N(2)-formyl-N(1)-(5-phospho-D-ribosyl)glycinamide from N(1)-(5-phospho-D-ribosyl)glycinamide (10-formyl THF route): step 1/1.</text>
</comment>
<gene>
    <name evidence="6" type="primary">purN</name>
    <name evidence="8" type="ORF">J2S00_002923</name>
</gene>
<dbReference type="EMBL" id="JAUSUQ010000011">
    <property type="protein sequence ID" value="MDQ0340128.1"/>
    <property type="molecule type" value="Genomic_DNA"/>
</dbReference>
<dbReference type="NCBIfam" id="TIGR00639">
    <property type="entry name" value="PurN"/>
    <property type="match status" value="1"/>
</dbReference>
<name>A0ABU0CVK1_9BACI</name>
<dbReference type="HAMAP" id="MF_01930">
    <property type="entry name" value="PurN"/>
    <property type="match status" value="1"/>
</dbReference>
<dbReference type="Proteomes" id="UP001232445">
    <property type="component" value="Unassembled WGS sequence"/>
</dbReference>
<evidence type="ECO:0000256" key="4">
    <source>
        <dbReference type="ARBA" id="ARBA00038440"/>
    </source>
</evidence>
<evidence type="ECO:0000313" key="8">
    <source>
        <dbReference type="EMBL" id="MDQ0340128.1"/>
    </source>
</evidence>
<feature type="site" description="Raises pKa of active site His" evidence="6">
    <location>
        <position position="153"/>
    </location>
</feature>
<feature type="binding site" evidence="6">
    <location>
        <position position="115"/>
    </location>
    <ligand>
        <name>(6R)-10-formyltetrahydrofolate</name>
        <dbReference type="ChEBI" id="CHEBI:195366"/>
    </ligand>
</feature>
<dbReference type="Pfam" id="PF00551">
    <property type="entry name" value="Formyl_trans_N"/>
    <property type="match status" value="1"/>
</dbReference>
<feature type="binding site" evidence="6">
    <location>
        <begin position="98"/>
        <end position="101"/>
    </location>
    <ligand>
        <name>(6R)-10-formyltetrahydrofolate</name>
        <dbReference type="ChEBI" id="CHEBI:195366"/>
    </ligand>
</feature>
<evidence type="ECO:0000256" key="1">
    <source>
        <dbReference type="ARBA" id="ARBA00005054"/>
    </source>
</evidence>
<feature type="domain" description="Formyl transferase N-terminal" evidence="7">
    <location>
        <begin position="9"/>
        <end position="189"/>
    </location>
</feature>
<evidence type="ECO:0000256" key="5">
    <source>
        <dbReference type="ARBA" id="ARBA00047664"/>
    </source>
</evidence>
<comment type="catalytic activity">
    <reaction evidence="5 6">
        <text>N(1)-(5-phospho-beta-D-ribosyl)glycinamide + (6R)-10-formyltetrahydrofolate = N(2)-formyl-N(1)-(5-phospho-beta-D-ribosyl)glycinamide + (6S)-5,6,7,8-tetrahydrofolate + H(+)</text>
        <dbReference type="Rhea" id="RHEA:15053"/>
        <dbReference type="ChEBI" id="CHEBI:15378"/>
        <dbReference type="ChEBI" id="CHEBI:57453"/>
        <dbReference type="ChEBI" id="CHEBI:143788"/>
        <dbReference type="ChEBI" id="CHEBI:147286"/>
        <dbReference type="ChEBI" id="CHEBI:195366"/>
        <dbReference type="EC" id="2.1.2.2"/>
    </reaction>
</comment>
<dbReference type="InterPro" id="IPR001555">
    <property type="entry name" value="GART_AS"/>
</dbReference>
<dbReference type="InterPro" id="IPR036477">
    <property type="entry name" value="Formyl_transf_N_sf"/>
</dbReference>
<keyword evidence="2 6" id="KW-0808">Transferase</keyword>
<dbReference type="CDD" id="cd08645">
    <property type="entry name" value="FMT_core_GART"/>
    <property type="match status" value="1"/>
</dbReference>
<dbReference type="EC" id="2.1.2.2" evidence="6"/>
<reference evidence="8 9" key="1">
    <citation type="submission" date="2023-07" db="EMBL/GenBank/DDBJ databases">
        <title>Genomic Encyclopedia of Type Strains, Phase IV (KMG-IV): sequencing the most valuable type-strain genomes for metagenomic binning, comparative biology and taxonomic classification.</title>
        <authorList>
            <person name="Goeker M."/>
        </authorList>
    </citation>
    <scope>NUCLEOTIDE SEQUENCE [LARGE SCALE GENOMIC DNA]</scope>
    <source>
        <strain evidence="8 9">DSM 17740</strain>
    </source>
</reference>
<evidence type="ECO:0000313" key="9">
    <source>
        <dbReference type="Proteomes" id="UP001232445"/>
    </source>
</evidence>
<dbReference type="InterPro" id="IPR004607">
    <property type="entry name" value="GART"/>
</dbReference>